<dbReference type="Proteomes" id="UP000316304">
    <property type="component" value="Unassembled WGS sequence"/>
</dbReference>
<evidence type="ECO:0000313" key="4">
    <source>
        <dbReference type="Proteomes" id="UP000316304"/>
    </source>
</evidence>
<name>A0A5C6CPA8_9BACT</name>
<feature type="transmembrane region" description="Helical" evidence="2">
    <location>
        <begin position="104"/>
        <end position="122"/>
    </location>
</feature>
<keyword evidence="2" id="KW-1133">Transmembrane helix</keyword>
<keyword evidence="4" id="KW-1185">Reference proteome</keyword>
<evidence type="ECO:0000313" key="3">
    <source>
        <dbReference type="EMBL" id="TWU26218.1"/>
    </source>
</evidence>
<comment type="caution">
    <text evidence="3">The sequence shown here is derived from an EMBL/GenBank/DDBJ whole genome shotgun (WGS) entry which is preliminary data.</text>
</comment>
<accession>A0A5C6CPA8</accession>
<feature type="region of interest" description="Disordered" evidence="1">
    <location>
        <begin position="14"/>
        <end position="33"/>
    </location>
</feature>
<reference evidence="3 4" key="1">
    <citation type="submission" date="2019-02" db="EMBL/GenBank/DDBJ databases">
        <title>Deep-cultivation of Planctomycetes and their phenomic and genomic characterization uncovers novel biology.</title>
        <authorList>
            <person name="Wiegand S."/>
            <person name="Jogler M."/>
            <person name="Boedeker C."/>
            <person name="Pinto D."/>
            <person name="Vollmers J."/>
            <person name="Rivas-Marin E."/>
            <person name="Kohn T."/>
            <person name="Peeters S.H."/>
            <person name="Heuer A."/>
            <person name="Rast P."/>
            <person name="Oberbeckmann S."/>
            <person name="Bunk B."/>
            <person name="Jeske O."/>
            <person name="Meyerdierks A."/>
            <person name="Storesund J.E."/>
            <person name="Kallscheuer N."/>
            <person name="Luecker S."/>
            <person name="Lage O.M."/>
            <person name="Pohl T."/>
            <person name="Merkel B.J."/>
            <person name="Hornburger P."/>
            <person name="Mueller R.-W."/>
            <person name="Bruemmer F."/>
            <person name="Labrenz M."/>
            <person name="Spormann A.M."/>
            <person name="Op Den Camp H."/>
            <person name="Overmann J."/>
            <person name="Amann R."/>
            <person name="Jetten M.S.M."/>
            <person name="Mascher T."/>
            <person name="Medema M.H."/>
            <person name="Devos D.P."/>
            <person name="Kaster A.-K."/>
            <person name="Ovreas L."/>
            <person name="Rohde M."/>
            <person name="Galperin M.Y."/>
            <person name="Jogler C."/>
        </authorList>
    </citation>
    <scope>NUCLEOTIDE SEQUENCE [LARGE SCALE GENOMIC DNA]</scope>
    <source>
        <strain evidence="3 4">Pla52o</strain>
    </source>
</reference>
<keyword evidence="2" id="KW-0812">Transmembrane</keyword>
<feature type="transmembrane region" description="Helical" evidence="2">
    <location>
        <begin position="291"/>
        <end position="308"/>
    </location>
</feature>
<evidence type="ECO:0000256" key="1">
    <source>
        <dbReference type="SAM" id="MobiDB-lite"/>
    </source>
</evidence>
<dbReference type="AlphaFoldDB" id="A0A5C6CPA8"/>
<organism evidence="3 4">
    <name type="scientific">Novipirellula galeiformis</name>
    <dbReference type="NCBI Taxonomy" id="2528004"/>
    <lineage>
        <taxon>Bacteria</taxon>
        <taxon>Pseudomonadati</taxon>
        <taxon>Planctomycetota</taxon>
        <taxon>Planctomycetia</taxon>
        <taxon>Pirellulales</taxon>
        <taxon>Pirellulaceae</taxon>
        <taxon>Novipirellula</taxon>
    </lineage>
</organism>
<proteinExistence type="predicted"/>
<sequence length="402" mass="45442">MCFQFPLPNERTISTPSFNPYEPPAAELSSEESASVESAELEALLESLERMEFETDLTRADLADGIGQTHVRTDFVNLRTLAAIVIFLCLFVALLYLMVIPNSAALIVFSFPIVVTFALLVLRHRALRRAVDLNVHRCGAIHGYLDRDYFCVVHANQTRLMRMDHLVCAGRNAQTMTLCFDATQMQMEVLPFRAFADHEQAKMLADRLIAARPSCALQLVDRRRQLLPNAEPLFSPQANAVFYSGAIYASQLQGTKLGHQWKTELRRFALTLALCSTTTIVAWFYFAGFTWFGIGVGLVLLHLFWKPVQSLIKARQATLSNNAPLMMSSGWFDDSGQFSMATTGQSKSNWKLFDESEVSERMILLKINRANIWHLVARPQFEDDDAWESACRFVRRYGPPAN</sequence>
<keyword evidence="2" id="KW-0472">Membrane</keyword>
<protein>
    <submittedName>
        <fullName evidence="3">Uncharacterized protein</fullName>
    </submittedName>
</protein>
<evidence type="ECO:0000256" key="2">
    <source>
        <dbReference type="SAM" id="Phobius"/>
    </source>
</evidence>
<dbReference type="OrthoDB" id="243569at2"/>
<feature type="transmembrane region" description="Helical" evidence="2">
    <location>
        <begin position="80"/>
        <end position="98"/>
    </location>
</feature>
<dbReference type="RefSeq" id="WP_146592616.1">
    <property type="nucleotide sequence ID" value="NZ_SJPT01000001.1"/>
</dbReference>
<dbReference type="EMBL" id="SJPT01000001">
    <property type="protein sequence ID" value="TWU26218.1"/>
    <property type="molecule type" value="Genomic_DNA"/>
</dbReference>
<gene>
    <name evidence="3" type="ORF">Pla52o_00710</name>
</gene>